<sequence length="247" mass="27808">MKVILYEKGVAMFYLRQKKLPANNPPARLIIFNYLNLGLIVGLAIHPFPKHLDLYFMLTALLGALLTIPLVLSTTSKLKRSLAAGGLLIALIISLIVGRHSLIWAGTLLAITSLLVLVPFIFPKQFNNHWLRLVCQFLLAPYFFLATLIFNGIHFLPEALLVKIGLFLGLIFLFELIPTNKMLTVVGDCLWLITVLLIIATKIIVGWQLLPFIIAQLLLLATQLGFIKNNTYLHELYYLIFITGLFL</sequence>
<protein>
    <submittedName>
        <fullName evidence="2">Uncharacterized protein</fullName>
    </submittedName>
</protein>
<dbReference type="EMBL" id="CP122959">
    <property type="protein sequence ID" value="WGI19646.1"/>
    <property type="molecule type" value="Genomic_DNA"/>
</dbReference>
<feature type="transmembrane region" description="Helical" evidence="1">
    <location>
        <begin position="81"/>
        <end position="97"/>
    </location>
</feature>
<keyword evidence="1" id="KW-0472">Membrane</keyword>
<feature type="transmembrane region" description="Helical" evidence="1">
    <location>
        <begin position="29"/>
        <end position="48"/>
    </location>
</feature>
<evidence type="ECO:0000256" key="1">
    <source>
        <dbReference type="SAM" id="Phobius"/>
    </source>
</evidence>
<evidence type="ECO:0000313" key="2">
    <source>
        <dbReference type="EMBL" id="WGI19646.1"/>
    </source>
</evidence>
<evidence type="ECO:0000313" key="3">
    <source>
        <dbReference type="Proteomes" id="UP001179858"/>
    </source>
</evidence>
<feature type="transmembrane region" description="Helical" evidence="1">
    <location>
        <begin position="54"/>
        <end position="72"/>
    </location>
</feature>
<reference evidence="2" key="1">
    <citation type="submission" date="2023-04" db="EMBL/GenBank/DDBJ databases">
        <title>Novel strain of Lactilactobacillus sakei and use thereof.</title>
        <authorList>
            <person name="Kim S.Y."/>
        </authorList>
    </citation>
    <scope>NUCLEOTIDE SEQUENCE</scope>
    <source>
        <strain evidence="2">HUP1</strain>
    </source>
</reference>
<accession>A0AAF0GU82</accession>
<feature type="transmembrane region" description="Helical" evidence="1">
    <location>
        <begin position="159"/>
        <end position="177"/>
    </location>
</feature>
<feature type="transmembrane region" description="Helical" evidence="1">
    <location>
        <begin position="103"/>
        <end position="122"/>
    </location>
</feature>
<dbReference type="RefSeq" id="WP_280103140.1">
    <property type="nucleotide sequence ID" value="NZ_CP122959.1"/>
</dbReference>
<feature type="transmembrane region" description="Helical" evidence="1">
    <location>
        <begin position="134"/>
        <end position="153"/>
    </location>
</feature>
<keyword evidence="1" id="KW-1133">Transmembrane helix</keyword>
<gene>
    <name evidence="2" type="ORF">QBD03_02760</name>
</gene>
<proteinExistence type="predicted"/>
<dbReference type="AlphaFoldDB" id="A0AAF0GU82"/>
<keyword evidence="1" id="KW-0812">Transmembrane</keyword>
<name>A0AAF0GU82_LATSK</name>
<organism evidence="2 3">
    <name type="scientific">Latilactobacillus sakei</name>
    <name type="common">Lactobacillus sakei</name>
    <dbReference type="NCBI Taxonomy" id="1599"/>
    <lineage>
        <taxon>Bacteria</taxon>
        <taxon>Bacillati</taxon>
        <taxon>Bacillota</taxon>
        <taxon>Bacilli</taxon>
        <taxon>Lactobacillales</taxon>
        <taxon>Lactobacillaceae</taxon>
        <taxon>Latilactobacillus</taxon>
    </lineage>
</organism>
<feature type="transmembrane region" description="Helical" evidence="1">
    <location>
        <begin position="189"/>
        <end position="210"/>
    </location>
</feature>
<dbReference type="Proteomes" id="UP001179858">
    <property type="component" value="Chromosome"/>
</dbReference>